<protein>
    <recommendedName>
        <fullName evidence="2">Protein kinase domain-containing protein</fullName>
    </recommendedName>
</protein>
<dbReference type="InterPro" id="IPR052396">
    <property type="entry name" value="Meiotic_Drive_Suppr_Kinase"/>
</dbReference>
<dbReference type="GO" id="GO:0004672">
    <property type="term" value="F:protein kinase activity"/>
    <property type="evidence" value="ECO:0007669"/>
    <property type="project" value="InterPro"/>
</dbReference>
<feature type="region of interest" description="Disordered" evidence="1">
    <location>
        <begin position="539"/>
        <end position="580"/>
    </location>
</feature>
<dbReference type="OrthoDB" id="549779at2759"/>
<feature type="compositionally biased region" description="Low complexity" evidence="1">
    <location>
        <begin position="397"/>
        <end position="414"/>
    </location>
</feature>
<feature type="domain" description="Protein kinase" evidence="2">
    <location>
        <begin position="450"/>
        <end position="651"/>
    </location>
</feature>
<dbReference type="Gene3D" id="1.10.510.10">
    <property type="entry name" value="Transferase(Phosphotransferase) domain 1"/>
    <property type="match status" value="1"/>
</dbReference>
<accession>A0A2J8A223</accession>
<dbReference type="GO" id="GO:0005524">
    <property type="term" value="F:ATP binding"/>
    <property type="evidence" value="ECO:0007669"/>
    <property type="project" value="InterPro"/>
</dbReference>
<dbReference type="InterPro" id="IPR000719">
    <property type="entry name" value="Prot_kinase_dom"/>
</dbReference>
<name>A0A2J8A223_9CHLO</name>
<dbReference type="PANTHER" id="PTHR37171:SF1">
    <property type="entry name" value="SERINE_THREONINE-PROTEIN KINASE YRZF-RELATED"/>
    <property type="match status" value="1"/>
</dbReference>
<dbReference type="PANTHER" id="PTHR37171">
    <property type="entry name" value="SERINE/THREONINE-PROTEIN KINASE YRZF-RELATED"/>
    <property type="match status" value="1"/>
</dbReference>
<evidence type="ECO:0000313" key="3">
    <source>
        <dbReference type="EMBL" id="PNH06581.1"/>
    </source>
</evidence>
<feature type="compositionally biased region" description="Gly residues" evidence="1">
    <location>
        <begin position="541"/>
        <end position="580"/>
    </location>
</feature>
<dbReference type="Proteomes" id="UP000236333">
    <property type="component" value="Unassembled WGS sequence"/>
</dbReference>
<organism evidence="3 4">
    <name type="scientific">Tetrabaena socialis</name>
    <dbReference type="NCBI Taxonomy" id="47790"/>
    <lineage>
        <taxon>Eukaryota</taxon>
        <taxon>Viridiplantae</taxon>
        <taxon>Chlorophyta</taxon>
        <taxon>core chlorophytes</taxon>
        <taxon>Chlorophyceae</taxon>
        <taxon>CS clade</taxon>
        <taxon>Chlamydomonadales</taxon>
        <taxon>Tetrabaenaceae</taxon>
        <taxon>Tetrabaena</taxon>
    </lineage>
</organism>
<comment type="caution">
    <text evidence="3">The sequence shown here is derived from an EMBL/GenBank/DDBJ whole genome shotgun (WGS) entry which is preliminary data.</text>
</comment>
<dbReference type="InterPro" id="IPR011009">
    <property type="entry name" value="Kinase-like_dom_sf"/>
</dbReference>
<keyword evidence="4" id="KW-1185">Reference proteome</keyword>
<dbReference type="AlphaFoldDB" id="A0A2J8A223"/>
<reference evidence="3 4" key="1">
    <citation type="journal article" date="2017" name="Mol. Biol. Evol.">
        <title>The 4-celled Tetrabaena socialis nuclear genome reveals the essential components for genetic control of cell number at the origin of multicellularity in the volvocine lineage.</title>
        <authorList>
            <person name="Featherston J."/>
            <person name="Arakaki Y."/>
            <person name="Hanschen E.R."/>
            <person name="Ferris P.J."/>
            <person name="Michod R.E."/>
            <person name="Olson B.J.S.C."/>
            <person name="Nozaki H."/>
            <person name="Durand P.M."/>
        </authorList>
    </citation>
    <scope>NUCLEOTIDE SEQUENCE [LARGE SCALE GENOMIC DNA]</scope>
    <source>
        <strain evidence="3 4">NIES-571</strain>
    </source>
</reference>
<feature type="non-terminal residue" evidence="3">
    <location>
        <position position="651"/>
    </location>
</feature>
<dbReference type="EMBL" id="PGGS01000227">
    <property type="protein sequence ID" value="PNH06581.1"/>
    <property type="molecule type" value="Genomic_DNA"/>
</dbReference>
<feature type="region of interest" description="Disordered" evidence="1">
    <location>
        <begin position="385"/>
        <end position="415"/>
    </location>
</feature>
<sequence length="651" mass="68963">MAKARVKLAFLDSSNEDAIELVDEILAAGAVAGPGPGAGGDGYLLTALQAIMRAPPCILCRSLCRSRSKTVPVWGRNFSALARWAEFDELLAHVRAQLDNIKRRFIPVMRAGEPGVSAGFRAPADECEVRAPMQNMAELVNAVAASVGIRAELRGGGSGRSTSATDYVVQMQRGDQGQQQQQQQQQQRGGWRQTCEALSHDVLACIKIKCYRQFPLELSHDVACMTLEELKSARLDIAMQQCYGDMVKDEAPLGMVTRHNVALLLKRSSDVKDKTLYVSPPIGLDLMLLVLLTLLQQAQQLEGLKQQLRCEEVPVTPPQGSPQPQPELQRCRSAQLQEQQQVRQVQQQQVQQVQQQQVQQQQVQQQQVQQVQQVQQQQVPCRDAVGGQGLGDEGRGSSDSGIGASSGGLSTTSTIDVPLQGQVPEGLEWLTGDYGGNVLHLKLYGFGDVGLTGRCAGYGRYGNVLEGDIDGVAVVVKLFEQRRRGAVDAFARELAVYSHLRNSGSGLQGVVVPRLLRFGMFALTGALFLAMTDEGDDLETGAGGGDDNLEAGAGGADSSGGSGTFTGGSAADGGSGGGGSGGGAVITQELRAMMVAALRALHSAGVLHGDIRLSNFVAGQGEGVKLVDLGEAKVVGASEAGSSHQAAMEAE</sequence>
<evidence type="ECO:0000259" key="2">
    <source>
        <dbReference type="PROSITE" id="PS50011"/>
    </source>
</evidence>
<dbReference type="PROSITE" id="PS50011">
    <property type="entry name" value="PROTEIN_KINASE_DOM"/>
    <property type="match status" value="1"/>
</dbReference>
<proteinExistence type="predicted"/>
<dbReference type="SUPFAM" id="SSF56112">
    <property type="entry name" value="Protein kinase-like (PK-like)"/>
    <property type="match status" value="1"/>
</dbReference>
<evidence type="ECO:0000313" key="4">
    <source>
        <dbReference type="Proteomes" id="UP000236333"/>
    </source>
</evidence>
<evidence type="ECO:0000256" key="1">
    <source>
        <dbReference type="SAM" id="MobiDB-lite"/>
    </source>
</evidence>
<gene>
    <name evidence="3" type="ORF">TSOC_007016</name>
</gene>